<protein>
    <submittedName>
        <fullName evidence="2">Phage holin</fullName>
    </submittedName>
</protein>
<keyword evidence="1" id="KW-0472">Membrane</keyword>
<evidence type="ECO:0000256" key="1">
    <source>
        <dbReference type="SAM" id="Phobius"/>
    </source>
</evidence>
<accession>A0AA48M4C8</accession>
<keyword evidence="3" id="KW-1185">Reference proteome</keyword>
<dbReference type="Proteomes" id="UP001189619">
    <property type="component" value="Chromosome"/>
</dbReference>
<organism evidence="2 3">
    <name type="scientific">Brevibacillus aydinogluensis</name>
    <dbReference type="NCBI Taxonomy" id="927786"/>
    <lineage>
        <taxon>Bacteria</taxon>
        <taxon>Bacillati</taxon>
        <taxon>Bacillota</taxon>
        <taxon>Bacilli</taxon>
        <taxon>Bacillales</taxon>
        <taxon>Paenibacillaceae</taxon>
        <taxon>Brevibacillus</taxon>
    </lineage>
</organism>
<dbReference type="EMBL" id="OY569118">
    <property type="protein sequence ID" value="CAJ1001047.1"/>
    <property type="molecule type" value="Genomic_DNA"/>
</dbReference>
<evidence type="ECO:0000313" key="2">
    <source>
        <dbReference type="EMBL" id="CAJ1001047.1"/>
    </source>
</evidence>
<dbReference type="AlphaFoldDB" id="A0AA48M4C8"/>
<proteinExistence type="predicted"/>
<evidence type="ECO:0000313" key="3">
    <source>
        <dbReference type="Proteomes" id="UP001189619"/>
    </source>
</evidence>
<reference evidence="2" key="1">
    <citation type="submission" date="2023-07" db="EMBL/GenBank/DDBJ databases">
        <authorList>
            <person name="Ivanov I."/>
            <person name="Teneva D."/>
            <person name="Stoikov I."/>
        </authorList>
    </citation>
    <scope>NUCLEOTIDE SEQUENCE</scope>
    <source>
        <strain evidence="2">4475</strain>
    </source>
</reference>
<gene>
    <name evidence="2" type="ORF">BSPP4475_01740</name>
</gene>
<feature type="transmembrane region" description="Helical" evidence="1">
    <location>
        <begin position="35"/>
        <end position="53"/>
    </location>
</feature>
<dbReference type="RefSeq" id="WP_304414993.1">
    <property type="nucleotide sequence ID" value="NZ_OY569118.1"/>
</dbReference>
<name>A0AA48M4C8_9BACL</name>
<dbReference type="KEGG" id="bayd:BSPP4475_01740"/>
<sequence>MKKDGNIVVLITGLLGAAKLALEAFGYSIITDEQINAIANGAAAVATVVAAFLNNRKPKAE</sequence>
<keyword evidence="1" id="KW-0812">Transmembrane</keyword>
<keyword evidence="1" id="KW-1133">Transmembrane helix</keyword>
<feature type="transmembrane region" description="Helical" evidence="1">
    <location>
        <begin position="7"/>
        <end position="29"/>
    </location>
</feature>